<name>A0A1X7LTN9_9BACL</name>
<proteinExistence type="predicted"/>
<dbReference type="EMBL" id="FXAZ01000007">
    <property type="protein sequence ID" value="SMG56642.1"/>
    <property type="molecule type" value="Genomic_DNA"/>
</dbReference>
<sequence length="120" mass="13410">MGVYYSDMFDNPVTDGEPLIKAAELQLTNLYDHGANVLIRLICDGSVAAEHLYKLNPKGQSQSVVRIPELRLASGPFCFQVFTTITGHHPVEVLVHLKDQQRTTLKTLRTDAFKEVDVIT</sequence>
<dbReference type="Proteomes" id="UP000193834">
    <property type="component" value="Unassembled WGS sequence"/>
</dbReference>
<gene>
    <name evidence="1" type="ORF">SAMN06295960_4190</name>
</gene>
<organism evidence="1 2">
    <name type="scientific">Paenibacillus aquistagni</name>
    <dbReference type="NCBI Taxonomy" id="1852522"/>
    <lineage>
        <taxon>Bacteria</taxon>
        <taxon>Bacillati</taxon>
        <taxon>Bacillota</taxon>
        <taxon>Bacilli</taxon>
        <taxon>Bacillales</taxon>
        <taxon>Paenibacillaceae</taxon>
        <taxon>Paenibacillus</taxon>
    </lineage>
</organism>
<dbReference type="RefSeq" id="WP_085497645.1">
    <property type="nucleotide sequence ID" value="NZ_FXAZ01000007.1"/>
</dbReference>
<reference evidence="1 2" key="1">
    <citation type="submission" date="2017-04" db="EMBL/GenBank/DDBJ databases">
        <authorList>
            <person name="Afonso C.L."/>
            <person name="Miller P.J."/>
            <person name="Scott M.A."/>
            <person name="Spackman E."/>
            <person name="Goraichik I."/>
            <person name="Dimitrov K.M."/>
            <person name="Suarez D.L."/>
            <person name="Swayne D.E."/>
        </authorList>
    </citation>
    <scope>NUCLEOTIDE SEQUENCE [LARGE SCALE GENOMIC DNA]</scope>
    <source>
        <strain evidence="1 2">11</strain>
    </source>
</reference>
<dbReference type="OrthoDB" id="2609015at2"/>
<evidence type="ECO:0000313" key="2">
    <source>
        <dbReference type="Proteomes" id="UP000193834"/>
    </source>
</evidence>
<protein>
    <submittedName>
        <fullName evidence="1">Uncharacterized protein</fullName>
    </submittedName>
</protein>
<keyword evidence="2" id="KW-1185">Reference proteome</keyword>
<dbReference type="AlphaFoldDB" id="A0A1X7LTN9"/>
<accession>A0A1X7LTN9</accession>
<dbReference type="STRING" id="1852522.SAMN06295960_4190"/>
<evidence type="ECO:0000313" key="1">
    <source>
        <dbReference type="EMBL" id="SMG56642.1"/>
    </source>
</evidence>